<proteinExistence type="predicted"/>
<dbReference type="AlphaFoldDB" id="A0A4Y2G2N4"/>
<protein>
    <recommendedName>
        <fullName evidence="4">Secreted protein</fullName>
    </recommendedName>
</protein>
<evidence type="ECO:0000313" key="3">
    <source>
        <dbReference type="Proteomes" id="UP000499080"/>
    </source>
</evidence>
<name>A0A4Y2G2N4_ARAVE</name>
<accession>A0A4Y2G2N4</accession>
<keyword evidence="3" id="KW-1185">Reference proteome</keyword>
<sequence length="130" mass="14563">MFLLFLLRISLLEVLALSHQQNLCVQVVEVASRKQAQQILKLNSLSTIPIFVQPHVIRLGSSCCLEATGYHPPLRFKDLLWSIPYFSTGEPVRYLSPATASIQATKNFRLLFLQSTVCAKAPHKSLNVIS</sequence>
<dbReference type="Proteomes" id="UP000499080">
    <property type="component" value="Unassembled WGS sequence"/>
</dbReference>
<organism evidence="2 3">
    <name type="scientific">Araneus ventricosus</name>
    <name type="common">Orbweaver spider</name>
    <name type="synonym">Epeira ventricosa</name>
    <dbReference type="NCBI Taxonomy" id="182803"/>
    <lineage>
        <taxon>Eukaryota</taxon>
        <taxon>Metazoa</taxon>
        <taxon>Ecdysozoa</taxon>
        <taxon>Arthropoda</taxon>
        <taxon>Chelicerata</taxon>
        <taxon>Arachnida</taxon>
        <taxon>Araneae</taxon>
        <taxon>Araneomorphae</taxon>
        <taxon>Entelegynae</taxon>
        <taxon>Araneoidea</taxon>
        <taxon>Araneidae</taxon>
        <taxon>Araneus</taxon>
    </lineage>
</organism>
<feature type="signal peptide" evidence="1">
    <location>
        <begin position="1"/>
        <end position="16"/>
    </location>
</feature>
<feature type="chain" id="PRO_5021234878" description="Secreted protein" evidence="1">
    <location>
        <begin position="17"/>
        <end position="130"/>
    </location>
</feature>
<evidence type="ECO:0008006" key="4">
    <source>
        <dbReference type="Google" id="ProtNLM"/>
    </source>
</evidence>
<keyword evidence="1" id="KW-0732">Signal</keyword>
<evidence type="ECO:0000313" key="2">
    <source>
        <dbReference type="EMBL" id="GBM46925.1"/>
    </source>
</evidence>
<reference evidence="2 3" key="1">
    <citation type="journal article" date="2019" name="Sci. Rep.">
        <title>Orb-weaving spider Araneus ventricosus genome elucidates the spidroin gene catalogue.</title>
        <authorList>
            <person name="Kono N."/>
            <person name="Nakamura H."/>
            <person name="Ohtoshi R."/>
            <person name="Moran D.A.P."/>
            <person name="Shinohara A."/>
            <person name="Yoshida Y."/>
            <person name="Fujiwara M."/>
            <person name="Mori M."/>
            <person name="Tomita M."/>
            <person name="Arakawa K."/>
        </authorList>
    </citation>
    <scope>NUCLEOTIDE SEQUENCE [LARGE SCALE GENOMIC DNA]</scope>
</reference>
<gene>
    <name evidence="2" type="ORF">AVEN_105784_1</name>
</gene>
<evidence type="ECO:0000256" key="1">
    <source>
        <dbReference type="SAM" id="SignalP"/>
    </source>
</evidence>
<dbReference type="EMBL" id="BGPR01001158">
    <property type="protein sequence ID" value="GBM46925.1"/>
    <property type="molecule type" value="Genomic_DNA"/>
</dbReference>
<comment type="caution">
    <text evidence="2">The sequence shown here is derived from an EMBL/GenBank/DDBJ whole genome shotgun (WGS) entry which is preliminary data.</text>
</comment>